<protein>
    <submittedName>
        <fullName evidence="2">Uncharacterized protein</fullName>
    </submittedName>
</protein>
<dbReference type="PANTHER" id="PTHR23138">
    <property type="entry name" value="RAN BINDING PROTEIN"/>
    <property type="match status" value="1"/>
</dbReference>
<feature type="region of interest" description="Disordered" evidence="1">
    <location>
        <begin position="30"/>
        <end position="50"/>
    </location>
</feature>
<reference evidence="2" key="1">
    <citation type="submission" date="2021-03" db="EMBL/GenBank/DDBJ databases">
        <authorList>
            <person name="Tagirdzhanova G."/>
        </authorList>
    </citation>
    <scope>NUCLEOTIDE SEQUENCE</scope>
</reference>
<evidence type="ECO:0000313" key="3">
    <source>
        <dbReference type="Proteomes" id="UP000664534"/>
    </source>
</evidence>
<dbReference type="Proteomes" id="UP000664534">
    <property type="component" value="Unassembled WGS sequence"/>
</dbReference>
<dbReference type="AlphaFoldDB" id="A0A8H3F884"/>
<proteinExistence type="predicted"/>
<dbReference type="Pfam" id="PF21858">
    <property type="entry name" value="DUF6914"/>
    <property type="match status" value="2"/>
</dbReference>
<dbReference type="EMBL" id="CAJPDT010000025">
    <property type="protein sequence ID" value="CAF9920472.1"/>
    <property type="molecule type" value="Genomic_DNA"/>
</dbReference>
<dbReference type="OrthoDB" id="2679825at2759"/>
<feature type="compositionally biased region" description="Basic and acidic residues" evidence="1">
    <location>
        <begin position="497"/>
        <end position="507"/>
    </location>
</feature>
<dbReference type="InterPro" id="IPR045255">
    <property type="entry name" value="RanBP1-like"/>
</dbReference>
<feature type="compositionally biased region" description="Acidic residues" evidence="1">
    <location>
        <begin position="35"/>
        <end position="50"/>
    </location>
</feature>
<sequence>MAKFYISESCEFSFGRNTTSLSAGVSLQVPKMPESADDEESADSDTSSELDFDREIPAPMHLTTAQERTRINMFGETKTQLTQTAITDPVLYIAISSTGDEPSEVDDYHWAILVGPSHEEADSKGTLCTMVPRRHFGYDRPYGGKWNWLYHQPTVLLRGQSDLLVRLMVAEVNNMELLQMMVLSWGAKTNMQEHPDWMSVRWVKNVLKSLEWGGILGRRMQSFEGVEAEGRWLAEREEEKRKGFCLLDSSVRTCTLFERESATAFLETDTVDIAVQYPVLYVALYKKDVFSHEKDDFHWAFLIGPSTERAESEGVRCRVDLHPDSNGWTYSQTIVPLRGEDDLLARMMVAEIENLGPLGEIIRDQDATPTTEPTASMTGDSDWNSLEWVREKLEVLERKSGCLVHRCANFSKFEQIGRQLVEGLNQQRKKVLTAFGVEVRTLCLVKGWENLEDDETKITVEVDLARGKMSRATQIVTGILGAAALEMRRLVFERERRELEEKQDREGVAGSESARVTAIKSAKMNKPGKEFEEKKIAKEDGKDEDESEDEEESEGAGSEGTKPEAEEAESEESESEEAEPAEEVESAEEEEEEEEEEEDEEEEDEEEEEKESDEDDDDDEEEDDDNEADNNEAESDAKRIAEKNTGDKTATARQENVRIATIQFVEPKKPGKATGENNIAKENEEDEDKTESENETEDDEDEDEEQESSDEDEDEDEDEEKDEDEDEDEDKEEVDDEDEVEDKDEEEKSRDESDDEENKEYGGPHNTVDNISTITLSRSRFGRKEFF</sequence>
<organism evidence="2 3">
    <name type="scientific">Imshaugia aleurites</name>
    <dbReference type="NCBI Taxonomy" id="172621"/>
    <lineage>
        <taxon>Eukaryota</taxon>
        <taxon>Fungi</taxon>
        <taxon>Dikarya</taxon>
        <taxon>Ascomycota</taxon>
        <taxon>Pezizomycotina</taxon>
        <taxon>Lecanoromycetes</taxon>
        <taxon>OSLEUM clade</taxon>
        <taxon>Lecanoromycetidae</taxon>
        <taxon>Lecanorales</taxon>
        <taxon>Lecanorineae</taxon>
        <taxon>Parmeliaceae</taxon>
        <taxon>Imshaugia</taxon>
    </lineage>
</organism>
<feature type="region of interest" description="Disordered" evidence="1">
    <location>
        <begin position="497"/>
        <end position="787"/>
    </location>
</feature>
<feature type="compositionally biased region" description="Basic and acidic residues" evidence="1">
    <location>
        <begin position="635"/>
        <end position="646"/>
    </location>
</feature>
<feature type="compositionally biased region" description="Basic and acidic residues" evidence="1">
    <location>
        <begin position="527"/>
        <end position="541"/>
    </location>
</feature>
<keyword evidence="3" id="KW-1185">Reference proteome</keyword>
<feature type="compositionally biased region" description="Acidic residues" evidence="1">
    <location>
        <begin position="683"/>
        <end position="745"/>
    </location>
</feature>
<evidence type="ECO:0000256" key="1">
    <source>
        <dbReference type="SAM" id="MobiDB-lite"/>
    </source>
</evidence>
<name>A0A8H3F884_9LECA</name>
<gene>
    <name evidence="2" type="ORF">IMSHALPRED_004913</name>
</gene>
<feature type="compositionally biased region" description="Polar residues" evidence="1">
    <location>
        <begin position="767"/>
        <end position="778"/>
    </location>
</feature>
<feature type="compositionally biased region" description="Acidic residues" evidence="1">
    <location>
        <begin position="542"/>
        <end position="554"/>
    </location>
</feature>
<accession>A0A8H3F884</accession>
<feature type="compositionally biased region" description="Acidic residues" evidence="1">
    <location>
        <begin position="566"/>
        <end position="634"/>
    </location>
</feature>
<comment type="caution">
    <text evidence="2">The sequence shown here is derived from an EMBL/GenBank/DDBJ whole genome shotgun (WGS) entry which is preliminary data.</text>
</comment>
<evidence type="ECO:0000313" key="2">
    <source>
        <dbReference type="EMBL" id="CAF9920472.1"/>
    </source>
</evidence>
<dbReference type="InterPro" id="IPR054208">
    <property type="entry name" value="DUF6914"/>
</dbReference>